<proteinExistence type="predicted"/>
<evidence type="ECO:0000259" key="1">
    <source>
        <dbReference type="Pfam" id="PF04149"/>
    </source>
</evidence>
<dbReference type="Proteomes" id="UP001303001">
    <property type="component" value="Chromosome"/>
</dbReference>
<name>A0ABY9ZQ56_9ACTN</name>
<evidence type="ECO:0000313" key="2">
    <source>
        <dbReference type="EMBL" id="WNM37383.1"/>
    </source>
</evidence>
<sequence>MELIGAEWRKSSRSGQGECVEVADNLPGVVGVRDSKDPTGPVLTFTPPTWRAFVAFTKRAG</sequence>
<gene>
    <name evidence="2" type="ORF">RMN56_19655</name>
</gene>
<dbReference type="Pfam" id="PF04149">
    <property type="entry name" value="DUF397"/>
    <property type="match status" value="1"/>
</dbReference>
<reference evidence="2 3" key="1">
    <citation type="submission" date="2023-09" db="EMBL/GenBank/DDBJ databases">
        <title>Micromonospora halotolerans DSM 45598 genome sequence.</title>
        <authorList>
            <person name="Mo P."/>
        </authorList>
    </citation>
    <scope>NUCLEOTIDE SEQUENCE [LARGE SCALE GENOMIC DNA]</scope>
    <source>
        <strain evidence="2 3">DSM 45598</strain>
    </source>
</reference>
<dbReference type="InterPro" id="IPR007278">
    <property type="entry name" value="DUF397"/>
</dbReference>
<accession>A0ABY9ZQ56</accession>
<feature type="domain" description="DUF397" evidence="1">
    <location>
        <begin position="6"/>
        <end position="57"/>
    </location>
</feature>
<keyword evidence="3" id="KW-1185">Reference proteome</keyword>
<dbReference type="EMBL" id="CP134876">
    <property type="protein sequence ID" value="WNM37383.1"/>
    <property type="molecule type" value="Genomic_DNA"/>
</dbReference>
<organism evidence="2 3">
    <name type="scientific">Micromonospora halotolerans</name>
    <dbReference type="NCBI Taxonomy" id="709879"/>
    <lineage>
        <taxon>Bacteria</taxon>
        <taxon>Bacillati</taxon>
        <taxon>Actinomycetota</taxon>
        <taxon>Actinomycetes</taxon>
        <taxon>Micromonosporales</taxon>
        <taxon>Micromonosporaceae</taxon>
        <taxon>Micromonospora</taxon>
    </lineage>
</organism>
<evidence type="ECO:0000313" key="3">
    <source>
        <dbReference type="Proteomes" id="UP001303001"/>
    </source>
</evidence>
<protein>
    <submittedName>
        <fullName evidence="2">DUF397 domain-containing protein</fullName>
    </submittedName>
</protein>
<dbReference type="RefSeq" id="WP_313718938.1">
    <property type="nucleotide sequence ID" value="NZ_CP134876.1"/>
</dbReference>